<dbReference type="PANTHER" id="PTHR39175">
    <property type="entry name" value="FAMILY PROTEIN, PUTATIVE (AFU_ORTHOLOGUE AFUA_3G15060)-RELATED"/>
    <property type="match status" value="1"/>
</dbReference>
<dbReference type="PROSITE" id="PS51819">
    <property type="entry name" value="VOC"/>
    <property type="match status" value="1"/>
</dbReference>
<dbReference type="AlphaFoldDB" id="A0A291QRS3"/>
<accession>A0A291QRS3</accession>
<dbReference type="Proteomes" id="UP000220133">
    <property type="component" value="Chromosome"/>
</dbReference>
<dbReference type="InterPro" id="IPR037523">
    <property type="entry name" value="VOC_core"/>
</dbReference>
<dbReference type="SUPFAM" id="SSF54593">
    <property type="entry name" value="Glyoxalase/Bleomycin resistance protein/Dihydroxybiphenyl dioxygenase"/>
    <property type="match status" value="1"/>
</dbReference>
<dbReference type="EMBL" id="CP023777">
    <property type="protein sequence ID" value="ATL46626.1"/>
    <property type="molecule type" value="Genomic_DNA"/>
</dbReference>
<dbReference type="PANTHER" id="PTHR39175:SF1">
    <property type="entry name" value="FAMILY PROTEIN, PUTATIVE (AFU_ORTHOLOGUE AFUA_3G15060)-RELATED"/>
    <property type="match status" value="1"/>
</dbReference>
<dbReference type="Gene3D" id="3.10.180.10">
    <property type="entry name" value="2,3-Dihydroxybiphenyl 1,2-Dioxygenase, domain 1"/>
    <property type="match status" value="1"/>
</dbReference>
<dbReference type="InterPro" id="IPR029068">
    <property type="entry name" value="Glyas_Bleomycin-R_OHBP_Dase"/>
</dbReference>
<dbReference type="RefSeq" id="WP_098193014.1">
    <property type="nucleotide sequence ID" value="NZ_CP023777.1"/>
</dbReference>
<gene>
    <name evidence="2" type="ORF">COR50_05200</name>
</gene>
<organism evidence="2 3">
    <name type="scientific">Chitinophaga caeni</name>
    <dbReference type="NCBI Taxonomy" id="2029983"/>
    <lineage>
        <taxon>Bacteria</taxon>
        <taxon>Pseudomonadati</taxon>
        <taxon>Bacteroidota</taxon>
        <taxon>Chitinophagia</taxon>
        <taxon>Chitinophagales</taxon>
        <taxon>Chitinophagaceae</taxon>
        <taxon>Chitinophaga</taxon>
    </lineage>
</organism>
<proteinExistence type="predicted"/>
<sequence>MIQFERIHHVQLCIPIDAEDQAREFYGTILGLQEIERPLSLQDRPGMWFKMGNIELHIGLEESSLSKRHPAFEVKDIEFTRAYCISKGIKVKDEIPIPGQTRFSIWDPFENRIELLERWK</sequence>
<feature type="domain" description="VOC" evidence="1">
    <location>
        <begin position="6"/>
        <end position="118"/>
    </location>
</feature>
<dbReference type="OrthoDB" id="9813630at2"/>
<dbReference type="InterPro" id="IPR004360">
    <property type="entry name" value="Glyas_Fos-R_dOase_dom"/>
</dbReference>
<name>A0A291QRS3_9BACT</name>
<dbReference type="KEGG" id="cbae:COR50_05200"/>
<keyword evidence="3" id="KW-1185">Reference proteome</keyword>
<dbReference type="Pfam" id="PF00903">
    <property type="entry name" value="Glyoxalase"/>
    <property type="match status" value="1"/>
</dbReference>
<evidence type="ECO:0000313" key="3">
    <source>
        <dbReference type="Proteomes" id="UP000220133"/>
    </source>
</evidence>
<evidence type="ECO:0000313" key="2">
    <source>
        <dbReference type="EMBL" id="ATL46626.1"/>
    </source>
</evidence>
<protein>
    <submittedName>
        <fullName evidence="2">Glyoxalase</fullName>
    </submittedName>
</protein>
<reference evidence="2 3" key="1">
    <citation type="submission" date="2017-10" db="EMBL/GenBank/DDBJ databases">
        <title>Paenichitinophaga pekingensis gen. nov., sp. nov., isolated from activated sludge.</title>
        <authorList>
            <person name="Jin D."/>
            <person name="Kong X."/>
            <person name="Deng Y."/>
            <person name="Bai Z."/>
        </authorList>
    </citation>
    <scope>NUCLEOTIDE SEQUENCE [LARGE SCALE GENOMIC DNA]</scope>
    <source>
        <strain evidence="2 3">13</strain>
    </source>
</reference>
<evidence type="ECO:0000259" key="1">
    <source>
        <dbReference type="PROSITE" id="PS51819"/>
    </source>
</evidence>